<evidence type="ECO:0000256" key="2">
    <source>
        <dbReference type="ARBA" id="ARBA00012035"/>
    </source>
</evidence>
<feature type="binding site" evidence="12">
    <location>
        <begin position="206"/>
        <end position="211"/>
    </location>
    <ligand>
        <name>ATP</name>
        <dbReference type="ChEBI" id="CHEBI:30616"/>
    </ligand>
</feature>
<dbReference type="InterPro" id="IPR011611">
    <property type="entry name" value="PfkB_dom"/>
</dbReference>
<sequence>MITVIGSINMDFIIQLTTFPQQGETVIGRSLQTMPGGKGANQAIAIARLGSDVTMVGCVGSDDLGRALKTQLQQEHVKSDYVTTVTGATGIANILLHDEDNRIIVVPGANEALQPAQLMAVKEVIQRSQLVVMQLEIPQQTVSYALQLCKEASVPVLLNPAPATNFDPQWLEDITYLTPNQTEFEQLFEGDLESVLAHYPNQLIVTLGNEGACYFDGAHLIHIPAYMTPVVDTTGAGDTFNGALAYALVVGQTLEEAVYFANVAASLAIGEVGAQTGMPSAKMVYARMMGLEDEFGIINDD</sequence>
<dbReference type="Proteomes" id="UP001065593">
    <property type="component" value="Unassembled WGS sequence"/>
</dbReference>
<keyword evidence="6 12" id="KW-0547">Nucleotide-binding</keyword>
<dbReference type="InterPro" id="IPR002139">
    <property type="entry name" value="Ribo/fructo_kinase"/>
</dbReference>
<keyword evidence="15" id="KW-1185">Reference proteome</keyword>
<feature type="binding site" evidence="12">
    <location>
        <begin position="9"/>
        <end position="11"/>
    </location>
    <ligand>
        <name>substrate</name>
    </ligand>
</feature>
<evidence type="ECO:0000313" key="15">
    <source>
        <dbReference type="Proteomes" id="UP001065593"/>
    </source>
</evidence>
<evidence type="ECO:0000256" key="7">
    <source>
        <dbReference type="ARBA" id="ARBA00022777"/>
    </source>
</evidence>
<keyword evidence="9 12" id="KW-0460">Magnesium</keyword>
<feature type="binding site" evidence="12">
    <location>
        <position position="271"/>
    </location>
    <ligand>
        <name>K(+)</name>
        <dbReference type="ChEBI" id="CHEBI:29103"/>
    </ligand>
</feature>
<evidence type="ECO:0000256" key="9">
    <source>
        <dbReference type="ARBA" id="ARBA00022842"/>
    </source>
</evidence>
<evidence type="ECO:0000256" key="1">
    <source>
        <dbReference type="ARBA" id="ARBA00005380"/>
    </source>
</evidence>
<keyword evidence="5 12" id="KW-0479">Metal-binding</keyword>
<dbReference type="PROSITE" id="PS00583">
    <property type="entry name" value="PFKB_KINASES_1"/>
    <property type="match status" value="1"/>
</dbReference>
<dbReference type="PANTHER" id="PTHR10584">
    <property type="entry name" value="SUGAR KINASE"/>
    <property type="match status" value="1"/>
</dbReference>
<evidence type="ECO:0000256" key="11">
    <source>
        <dbReference type="ARBA" id="ARBA00023277"/>
    </source>
</evidence>
<gene>
    <name evidence="12 14" type="primary">rbsK</name>
    <name evidence="14" type="ORF">LYSBPC_23290</name>
</gene>
<feature type="domain" description="Carbohydrate kinase PfkB" evidence="13">
    <location>
        <begin position="2"/>
        <end position="280"/>
    </location>
</feature>
<dbReference type="EMBL" id="BRZA01000002">
    <property type="protein sequence ID" value="GLC89202.1"/>
    <property type="molecule type" value="Genomic_DNA"/>
</dbReference>
<dbReference type="RefSeq" id="WP_264988943.1">
    <property type="nucleotide sequence ID" value="NZ_BRZA01000002.1"/>
</dbReference>
<dbReference type="NCBIfam" id="TIGR02152">
    <property type="entry name" value="D_ribokin_bact"/>
    <property type="match status" value="1"/>
</dbReference>
<evidence type="ECO:0000256" key="8">
    <source>
        <dbReference type="ARBA" id="ARBA00022840"/>
    </source>
</evidence>
<dbReference type="SUPFAM" id="SSF53613">
    <property type="entry name" value="Ribokinase-like"/>
    <property type="match status" value="1"/>
</dbReference>
<keyword evidence="8 12" id="KW-0067">ATP-binding</keyword>
<feature type="active site" description="Proton acceptor" evidence="12">
    <location>
        <position position="238"/>
    </location>
</feature>
<comment type="caution">
    <text evidence="12">Lacks conserved residue(s) required for the propagation of feature annotation.</text>
</comment>
<dbReference type="InterPro" id="IPR002173">
    <property type="entry name" value="Carboh/pur_kinase_PfkB_CS"/>
</dbReference>
<dbReference type="Pfam" id="PF00294">
    <property type="entry name" value="PfkB"/>
    <property type="match status" value="1"/>
</dbReference>
<evidence type="ECO:0000256" key="3">
    <source>
        <dbReference type="ARBA" id="ARBA00016943"/>
    </source>
</evidence>
<accession>A0ABQ5NLG3</accession>
<reference evidence="14" key="1">
    <citation type="submission" date="2022-08" db="EMBL/GenBank/DDBJ databases">
        <title>Draft genome sequence of Lysinibacillus sp. strain KH24.</title>
        <authorList>
            <person name="Kanbe H."/>
            <person name="Itoh H."/>
        </authorList>
    </citation>
    <scope>NUCLEOTIDE SEQUENCE</scope>
    <source>
        <strain evidence="14">KH24</strain>
    </source>
</reference>
<feature type="binding site" evidence="12">
    <location>
        <position position="238"/>
    </location>
    <ligand>
        <name>substrate</name>
    </ligand>
</feature>
<comment type="similarity">
    <text evidence="12">Belongs to the carbohydrate kinase PfkB family. Ribokinase subfamily.</text>
</comment>
<keyword evidence="10 12" id="KW-0630">Potassium</keyword>
<feature type="binding site" evidence="12">
    <location>
        <position position="273"/>
    </location>
    <ligand>
        <name>K(+)</name>
        <dbReference type="ChEBI" id="CHEBI:29103"/>
    </ligand>
</feature>
<comment type="activity regulation">
    <text evidence="12">Activated by a monovalent cation that binds near, but not in, the active site. The most likely occupant of the site in vivo is potassium. Ion binding induces a conformational change that may alter substrate affinity.</text>
</comment>
<proteinExistence type="inferred from homology"/>
<protein>
    <recommendedName>
        <fullName evidence="3 12">Ribokinase</fullName>
        <shortName evidence="12">RK</shortName>
        <ecNumber evidence="2 12">2.7.1.15</ecNumber>
    </recommendedName>
</protein>
<evidence type="ECO:0000256" key="6">
    <source>
        <dbReference type="ARBA" id="ARBA00022741"/>
    </source>
</evidence>
<organism evidence="14 15">
    <name type="scientific">Lysinibacillus piscis</name>
    <dbReference type="NCBI Taxonomy" id="2518931"/>
    <lineage>
        <taxon>Bacteria</taxon>
        <taxon>Bacillati</taxon>
        <taxon>Bacillota</taxon>
        <taxon>Bacilli</taxon>
        <taxon>Bacillales</taxon>
        <taxon>Bacillaceae</taxon>
        <taxon>Lysinibacillus</taxon>
    </lineage>
</organism>
<keyword evidence="7 12" id="KW-0418">Kinase</keyword>
<feature type="binding site" evidence="12">
    <location>
        <position position="136"/>
    </location>
    <ligand>
        <name>substrate</name>
    </ligand>
</feature>
<keyword evidence="4 12" id="KW-0808">Transferase</keyword>
<comment type="cofactor">
    <cofactor evidence="12">
        <name>Mg(2+)</name>
        <dbReference type="ChEBI" id="CHEBI:18420"/>
    </cofactor>
    <text evidence="12">Requires a divalent cation, most likely magnesium in vivo, as an electrophilic catalyst to aid phosphoryl group transfer. It is the chelate of the metal and the nucleotide that is the actual substrate.</text>
</comment>
<comment type="subunit">
    <text evidence="12">Homodimer.</text>
</comment>
<dbReference type="InterPro" id="IPR029056">
    <property type="entry name" value="Ribokinase-like"/>
</dbReference>
<keyword evidence="12" id="KW-0963">Cytoplasm</keyword>
<feature type="binding site" evidence="12">
    <location>
        <begin position="37"/>
        <end position="41"/>
    </location>
    <ligand>
        <name>substrate</name>
    </ligand>
</feature>
<feature type="binding site" evidence="12">
    <location>
        <position position="268"/>
    </location>
    <ligand>
        <name>K(+)</name>
        <dbReference type="ChEBI" id="CHEBI:29103"/>
    </ligand>
</feature>
<comment type="caution">
    <text evidence="14">The sequence shown here is derived from an EMBL/GenBank/DDBJ whole genome shotgun (WGS) entry which is preliminary data.</text>
</comment>
<evidence type="ECO:0000313" key="14">
    <source>
        <dbReference type="EMBL" id="GLC89202.1"/>
    </source>
</evidence>
<comment type="catalytic activity">
    <reaction evidence="12">
        <text>D-ribose + ATP = D-ribose 5-phosphate + ADP + H(+)</text>
        <dbReference type="Rhea" id="RHEA:13697"/>
        <dbReference type="ChEBI" id="CHEBI:15378"/>
        <dbReference type="ChEBI" id="CHEBI:30616"/>
        <dbReference type="ChEBI" id="CHEBI:47013"/>
        <dbReference type="ChEBI" id="CHEBI:78346"/>
        <dbReference type="ChEBI" id="CHEBI:456216"/>
        <dbReference type="EC" id="2.7.1.15"/>
    </reaction>
</comment>
<feature type="binding site" evidence="12">
    <location>
        <position position="234"/>
    </location>
    <ligand>
        <name>K(+)</name>
        <dbReference type="ChEBI" id="CHEBI:29103"/>
    </ligand>
</feature>
<feature type="binding site" evidence="12">
    <location>
        <position position="180"/>
    </location>
    <ligand>
        <name>ATP</name>
        <dbReference type="ChEBI" id="CHEBI:30616"/>
    </ligand>
</feature>
<dbReference type="EC" id="2.7.1.15" evidence="2 12"/>
<feature type="binding site" evidence="12">
    <location>
        <position position="232"/>
    </location>
    <ligand>
        <name>K(+)</name>
        <dbReference type="ChEBI" id="CHEBI:29103"/>
    </ligand>
</feature>
<evidence type="ECO:0000256" key="5">
    <source>
        <dbReference type="ARBA" id="ARBA00022723"/>
    </source>
</evidence>
<comment type="function">
    <text evidence="12">Catalyzes the phosphorylation of ribose at O-5 in a reaction requiring ATP and magnesium. The resulting D-ribose-5-phosphate can then be used either for sythesis of nucleotides, histidine, and tryptophan, or as a component of the pentose phosphate pathway.</text>
</comment>
<dbReference type="Gene3D" id="3.40.1190.20">
    <property type="match status" value="1"/>
</dbReference>
<comment type="subcellular location">
    <subcellularLocation>
        <location evidence="12">Cytoplasm</location>
    </subcellularLocation>
</comment>
<evidence type="ECO:0000256" key="10">
    <source>
        <dbReference type="ARBA" id="ARBA00022958"/>
    </source>
</evidence>
<evidence type="ECO:0000256" key="12">
    <source>
        <dbReference type="HAMAP-Rule" id="MF_01987"/>
    </source>
</evidence>
<dbReference type="PRINTS" id="PR00990">
    <property type="entry name" value="RIBOKINASE"/>
</dbReference>
<dbReference type="CDD" id="cd01174">
    <property type="entry name" value="ribokinase"/>
    <property type="match status" value="1"/>
</dbReference>
<evidence type="ECO:0000259" key="13">
    <source>
        <dbReference type="Pfam" id="PF00294"/>
    </source>
</evidence>
<keyword evidence="11 12" id="KW-0119">Carbohydrate metabolism</keyword>
<feature type="binding site" evidence="12">
    <location>
        <position position="262"/>
    </location>
    <ligand>
        <name>ATP</name>
        <dbReference type="ChEBI" id="CHEBI:30616"/>
    </ligand>
</feature>
<comment type="pathway">
    <text evidence="12">Carbohydrate metabolism; D-ribose degradation; D-ribose 5-phosphate from beta-D-ribopyranose: step 2/2.</text>
</comment>
<name>A0ABQ5NLG3_9BACI</name>
<dbReference type="HAMAP" id="MF_01987">
    <property type="entry name" value="Ribokinase"/>
    <property type="match status" value="1"/>
</dbReference>
<dbReference type="InterPro" id="IPR011877">
    <property type="entry name" value="Ribokinase"/>
</dbReference>
<dbReference type="PROSITE" id="PS00584">
    <property type="entry name" value="PFKB_KINASES_2"/>
    <property type="match status" value="1"/>
</dbReference>
<evidence type="ECO:0000256" key="4">
    <source>
        <dbReference type="ARBA" id="ARBA00022679"/>
    </source>
</evidence>
<comment type="similarity">
    <text evidence="1">Belongs to the carbohydrate kinase pfkB family.</text>
</comment>
<feature type="binding site" evidence="12">
    <location>
        <begin position="237"/>
        <end position="238"/>
    </location>
    <ligand>
        <name>ATP</name>
        <dbReference type="ChEBI" id="CHEBI:30616"/>
    </ligand>
</feature>
<dbReference type="PANTHER" id="PTHR10584:SF166">
    <property type="entry name" value="RIBOKINASE"/>
    <property type="match status" value="1"/>
</dbReference>